<feature type="compositionally biased region" description="Polar residues" evidence="1">
    <location>
        <begin position="12"/>
        <end position="50"/>
    </location>
</feature>
<dbReference type="EMBL" id="JAAAHW010000655">
    <property type="protein sequence ID" value="KAG0000187.1"/>
    <property type="molecule type" value="Genomic_DNA"/>
</dbReference>
<dbReference type="PANTHER" id="PTHR23389:SF21">
    <property type="entry name" value="ATPASE FAMILY AAA DOMAIN-CONTAINING PROTEIN 5"/>
    <property type="match status" value="1"/>
</dbReference>
<dbReference type="GO" id="GO:0005634">
    <property type="term" value="C:nucleus"/>
    <property type="evidence" value="ECO:0007669"/>
    <property type="project" value="TreeGrafter"/>
</dbReference>
<feature type="compositionally biased region" description="Polar residues" evidence="1">
    <location>
        <begin position="197"/>
        <end position="206"/>
    </location>
</feature>
<keyword evidence="4" id="KW-1185">Reference proteome</keyword>
<feature type="compositionally biased region" description="Polar residues" evidence="1">
    <location>
        <begin position="65"/>
        <end position="78"/>
    </location>
</feature>
<dbReference type="InterPro" id="IPR003593">
    <property type="entry name" value="AAA+_ATPase"/>
</dbReference>
<dbReference type="Proteomes" id="UP000749646">
    <property type="component" value="Unassembled WGS sequence"/>
</dbReference>
<feature type="region of interest" description="Disordered" evidence="1">
    <location>
        <begin position="609"/>
        <end position="628"/>
    </location>
</feature>
<dbReference type="PANTHER" id="PTHR23389">
    <property type="entry name" value="CHROMOSOME TRANSMISSION FIDELITY FACTOR 18"/>
    <property type="match status" value="1"/>
</dbReference>
<dbReference type="OrthoDB" id="9996895at2759"/>
<sequence>MVPTIQVDPPRSSESAIISQEQPQAPGSTIPSQEHCPNTETEQEPESQLVSGPPTPVADDEGTTPPESASIPAQQPKQVFSLFLTPEERKMKMVAEAASAIGAGAGAGASSPTLSKRVRKPKNKESANQLTFSTTSVTTPSAVPKPPSDPKTLVDSNASKVGETHRFFQEVKASQQLAADSLNGTGSKSGNPKGYRSQPQETPFPLQHQQFHGSETIDMINGVVAQLCGLNTASSRPRTVDSLLPVHKKKPSVQHGWYSLRASPDLGITAPQYTLKPRGKDSWIHWDKGGGQRWREWSERYHQLQRPTEKERQLINQKPNPAEVFESCQRVAENQPLWQQAWASTLLTTAGFTPGSSDVPLDLKFGELWIEKYKPKQGADVLGNRTNTEYLTRWLKGLEVSGWTLNPEEPSVGTGGLGSTKKASEIMGTARKRRKRPKRKGEMDDFVIYDDADDFEDPFDDYSDEDDGLFAAPKPLSSFTRIARGDPPAEDDQTRAERLKLSKKKKIEIKSNTILLSGPTGSCKTAAVYACAEESGYEVFEVSPGMRRTGKEVLGLVGEMAENHHVHIVSGRVESKDEISSILDTKTRDSPASTTPALNSTIYSFFQKSQQDQHKKKQGQEMEQSADEYMDDASDVDVEGSDDHDSPAAGLYDTQQSRSSSSSVSTSAKEDDGEDSPPKHDDTLLDLCSLLATTNPRQSLILLEEVDILFEDDKGFWTSIVTLLSKSKRPVVMTCNDTSKIPAAMLRFQEHLEFSRPSLQELHEYLSSVCKIEGYICSSEYILGLIKHWRYDVRKCLMQLQYDAGVIRSKPALASLFSGGLTKNGGSSSGSCPGTMTNANGKGGSGTSGAGTEATVRRKPQRLLRIGGAKGIVPASIPTASVHSKSVSSPLQELKQLEVQAQYAETMSLCDSWLQIKPGRVVQCYEMDQFEANKDDTVGQQHFPIYKRPSGADHTLMDQEIAELVEEGCESLYVALAEQQSFSHPHVFDEDVKKGDPSQLLAENFVPPNETLFRNVQRMQPALEQTLSLQALRFNLDVAFRTYAPLLRSMIHSETINTTVPTGKRTMRSGGHLRRHLDMLSESDRDLMLSASLSLPDP</sequence>
<feature type="region of interest" description="Disordered" evidence="1">
    <location>
        <begin position="181"/>
        <end position="206"/>
    </location>
</feature>
<feature type="compositionally biased region" description="Basic residues" evidence="1">
    <location>
        <begin position="430"/>
        <end position="439"/>
    </location>
</feature>
<evidence type="ECO:0000313" key="3">
    <source>
        <dbReference type="EMBL" id="KAG0000187.1"/>
    </source>
</evidence>
<feature type="compositionally biased region" description="Low complexity" evidence="1">
    <location>
        <begin position="133"/>
        <end position="142"/>
    </location>
</feature>
<feature type="compositionally biased region" description="Low complexity" evidence="1">
    <location>
        <begin position="657"/>
        <end position="667"/>
    </location>
</feature>
<evidence type="ECO:0000313" key="4">
    <source>
        <dbReference type="Proteomes" id="UP000749646"/>
    </source>
</evidence>
<feature type="compositionally biased region" description="Polar residues" evidence="1">
    <location>
        <begin position="181"/>
        <end position="190"/>
    </location>
</feature>
<reference evidence="3" key="1">
    <citation type="journal article" date="2020" name="Fungal Divers.">
        <title>Resolving the Mortierellaceae phylogeny through synthesis of multi-gene phylogenetics and phylogenomics.</title>
        <authorList>
            <person name="Vandepol N."/>
            <person name="Liber J."/>
            <person name="Desiro A."/>
            <person name="Na H."/>
            <person name="Kennedy M."/>
            <person name="Barry K."/>
            <person name="Grigoriev I.V."/>
            <person name="Miller A.N."/>
            <person name="O'Donnell K."/>
            <person name="Stajich J.E."/>
            <person name="Bonito G."/>
        </authorList>
    </citation>
    <scope>NUCLEOTIDE SEQUENCE</scope>
    <source>
        <strain evidence="3">MES-2147</strain>
    </source>
</reference>
<feature type="compositionally biased region" description="Polar residues" evidence="1">
    <location>
        <begin position="824"/>
        <end position="836"/>
    </location>
</feature>
<comment type="caution">
    <text evidence="3">The sequence shown here is derived from an EMBL/GenBank/DDBJ whole genome shotgun (WGS) entry which is preliminary data.</text>
</comment>
<dbReference type="InterPro" id="IPR027417">
    <property type="entry name" value="P-loop_NTPase"/>
</dbReference>
<organism evidence="3 4">
    <name type="scientific">Modicella reniformis</name>
    <dbReference type="NCBI Taxonomy" id="1440133"/>
    <lineage>
        <taxon>Eukaryota</taxon>
        <taxon>Fungi</taxon>
        <taxon>Fungi incertae sedis</taxon>
        <taxon>Mucoromycota</taxon>
        <taxon>Mortierellomycotina</taxon>
        <taxon>Mortierellomycetes</taxon>
        <taxon>Mortierellales</taxon>
        <taxon>Mortierellaceae</taxon>
        <taxon>Modicella</taxon>
    </lineage>
</organism>
<proteinExistence type="predicted"/>
<feature type="region of interest" description="Disordered" evidence="1">
    <location>
        <begin position="406"/>
        <end position="439"/>
    </location>
</feature>
<feature type="domain" description="AAA+ ATPase" evidence="2">
    <location>
        <begin position="510"/>
        <end position="758"/>
    </location>
</feature>
<feature type="region of interest" description="Disordered" evidence="1">
    <location>
        <begin position="1"/>
        <end position="84"/>
    </location>
</feature>
<dbReference type="SUPFAM" id="SSF52540">
    <property type="entry name" value="P-loop containing nucleoside triphosphate hydrolases"/>
    <property type="match status" value="1"/>
</dbReference>
<gene>
    <name evidence="3" type="primary">MVP1_1</name>
    <name evidence="3" type="ORF">BGZ65_004576</name>
</gene>
<dbReference type="SMART" id="SM00382">
    <property type="entry name" value="AAA"/>
    <property type="match status" value="1"/>
</dbReference>
<dbReference type="Gene3D" id="3.40.50.300">
    <property type="entry name" value="P-loop containing nucleotide triphosphate hydrolases"/>
    <property type="match status" value="1"/>
</dbReference>
<dbReference type="GO" id="GO:0003677">
    <property type="term" value="F:DNA binding"/>
    <property type="evidence" value="ECO:0007669"/>
    <property type="project" value="TreeGrafter"/>
</dbReference>
<feature type="region of interest" description="Disordered" evidence="1">
    <location>
        <begin position="634"/>
        <end position="681"/>
    </location>
</feature>
<feature type="region of interest" description="Disordered" evidence="1">
    <location>
        <begin position="102"/>
        <end position="156"/>
    </location>
</feature>
<name>A0A9P6ST73_9FUNG</name>
<protein>
    <submittedName>
        <fullName evidence="3">Sorting nexin mvp1</fullName>
    </submittedName>
</protein>
<feature type="region of interest" description="Disordered" evidence="1">
    <location>
        <begin position="823"/>
        <end position="857"/>
    </location>
</feature>
<accession>A0A9P6ST73</accession>
<evidence type="ECO:0000259" key="2">
    <source>
        <dbReference type="SMART" id="SM00382"/>
    </source>
</evidence>
<dbReference type="AlphaFoldDB" id="A0A9P6ST73"/>
<evidence type="ECO:0000256" key="1">
    <source>
        <dbReference type="SAM" id="MobiDB-lite"/>
    </source>
</evidence>